<evidence type="ECO:0000313" key="2">
    <source>
        <dbReference type="Proteomes" id="UP000759103"/>
    </source>
</evidence>
<sequence length="60" mass="6872">MNEDPKFCRQRAEVERRAAAATDLARVQERHLQSAATWDRMAERGEAFLRSRAQKAALAE</sequence>
<comment type="caution">
    <text evidence="1">The sequence shown here is derived from an EMBL/GenBank/DDBJ whole genome shotgun (WGS) entry which is preliminary data.</text>
</comment>
<dbReference type="Proteomes" id="UP000759103">
    <property type="component" value="Unassembled WGS sequence"/>
</dbReference>
<evidence type="ECO:0000313" key="1">
    <source>
        <dbReference type="EMBL" id="MBW6532751.1"/>
    </source>
</evidence>
<accession>A0ABS7BT31</accession>
<organism evidence="1 2">
    <name type="scientific">Sphingomonas citri</name>
    <dbReference type="NCBI Taxonomy" id="2862499"/>
    <lineage>
        <taxon>Bacteria</taxon>
        <taxon>Pseudomonadati</taxon>
        <taxon>Pseudomonadota</taxon>
        <taxon>Alphaproteobacteria</taxon>
        <taxon>Sphingomonadales</taxon>
        <taxon>Sphingomonadaceae</taxon>
        <taxon>Sphingomonas</taxon>
    </lineage>
</organism>
<proteinExistence type="predicted"/>
<name>A0ABS7BT31_9SPHN</name>
<reference evidence="1 2" key="1">
    <citation type="submission" date="2021-07" db="EMBL/GenBank/DDBJ databases">
        <title>Sphingomonas sp.</title>
        <authorList>
            <person name="Feng G."/>
            <person name="Li J."/>
            <person name="Pan M."/>
        </authorList>
    </citation>
    <scope>NUCLEOTIDE SEQUENCE [LARGE SCALE GENOMIC DNA]</scope>
    <source>
        <strain evidence="1 2">RRHST34</strain>
    </source>
</reference>
<dbReference type="EMBL" id="JAHXZN010000009">
    <property type="protein sequence ID" value="MBW6532751.1"/>
    <property type="molecule type" value="Genomic_DNA"/>
</dbReference>
<protein>
    <submittedName>
        <fullName evidence="1">Uncharacterized protein</fullName>
    </submittedName>
</protein>
<keyword evidence="2" id="KW-1185">Reference proteome</keyword>
<dbReference type="RefSeq" id="WP_219750330.1">
    <property type="nucleotide sequence ID" value="NZ_JAHXZN010000009.1"/>
</dbReference>
<gene>
    <name evidence="1" type="ORF">KZ820_18565</name>
</gene>